<evidence type="ECO:0000256" key="1">
    <source>
        <dbReference type="SAM" id="MobiDB-lite"/>
    </source>
</evidence>
<dbReference type="PROSITE" id="PS50995">
    <property type="entry name" value="HTH_MARR_2"/>
    <property type="match status" value="1"/>
</dbReference>
<feature type="region of interest" description="Disordered" evidence="1">
    <location>
        <begin position="1"/>
        <end position="25"/>
    </location>
</feature>
<dbReference type="GO" id="GO:0006950">
    <property type="term" value="P:response to stress"/>
    <property type="evidence" value="ECO:0007669"/>
    <property type="project" value="TreeGrafter"/>
</dbReference>
<feature type="compositionally biased region" description="Basic and acidic residues" evidence="1">
    <location>
        <begin position="1"/>
        <end position="10"/>
    </location>
</feature>
<sequence length="161" mass="17921">MSDQAEKKPETATGADPASGSDLAQDEKYVLDDQIGYLLRKAYQRNAVLFSEKVQDLTPTQFAVMARLTELSSVSQNQLGRTVGLDVATTKGVIDRLLARGLVQTAPSPSDRRRQLISLTEEGWQFFMQKAQLGLEVSEDTLAPLTQSEKRNLLRILRKLQ</sequence>
<evidence type="ECO:0000259" key="2">
    <source>
        <dbReference type="PROSITE" id="PS50995"/>
    </source>
</evidence>
<evidence type="ECO:0000313" key="4">
    <source>
        <dbReference type="Proteomes" id="UP000705379"/>
    </source>
</evidence>
<dbReference type="Pfam" id="PF01047">
    <property type="entry name" value="MarR"/>
    <property type="match status" value="1"/>
</dbReference>
<dbReference type="InterPro" id="IPR000835">
    <property type="entry name" value="HTH_MarR-typ"/>
</dbReference>
<gene>
    <name evidence="3" type="ORF">DYI23_04760</name>
</gene>
<dbReference type="Proteomes" id="UP000705379">
    <property type="component" value="Unassembled WGS sequence"/>
</dbReference>
<dbReference type="GO" id="GO:0003700">
    <property type="term" value="F:DNA-binding transcription factor activity"/>
    <property type="evidence" value="ECO:0007669"/>
    <property type="project" value="InterPro"/>
</dbReference>
<feature type="domain" description="HTH marR-type" evidence="2">
    <location>
        <begin position="32"/>
        <end position="161"/>
    </location>
</feature>
<dbReference type="InterPro" id="IPR039422">
    <property type="entry name" value="MarR/SlyA-like"/>
</dbReference>
<dbReference type="AlphaFoldDB" id="A0A944GSK1"/>
<dbReference type="PRINTS" id="PR00598">
    <property type="entry name" value="HTHMARR"/>
</dbReference>
<accession>A0A944GSK1</accession>
<reference evidence="3" key="2">
    <citation type="journal article" date="2021" name="Microorganisms">
        <title>Bacterial Dimethylsulfoniopropionate Biosynthesis in the East China Sea.</title>
        <authorList>
            <person name="Liu J."/>
            <person name="Zhang Y."/>
            <person name="Liu J."/>
            <person name="Zhong H."/>
            <person name="Williams B.T."/>
            <person name="Zheng Y."/>
            <person name="Curson A.R.J."/>
            <person name="Sun C."/>
            <person name="Sun H."/>
            <person name="Song D."/>
            <person name="Wagner Mackenzie B."/>
            <person name="Bermejo Martinez A."/>
            <person name="Todd J.D."/>
            <person name="Zhang X.H."/>
        </authorList>
    </citation>
    <scope>NUCLEOTIDE SEQUENCE</scope>
    <source>
        <strain evidence="3">AESS21</strain>
    </source>
</reference>
<comment type="caution">
    <text evidence="3">The sequence shown here is derived from an EMBL/GenBank/DDBJ whole genome shotgun (WGS) entry which is preliminary data.</text>
</comment>
<dbReference type="PANTHER" id="PTHR33164:SF95">
    <property type="entry name" value="TRANSCRIPTIONAL REGULATOR"/>
    <property type="match status" value="1"/>
</dbReference>
<dbReference type="EMBL" id="QTKU01000001">
    <property type="protein sequence ID" value="MBS8259525.1"/>
    <property type="molecule type" value="Genomic_DNA"/>
</dbReference>
<dbReference type="RefSeq" id="WP_213215140.1">
    <property type="nucleotide sequence ID" value="NZ_QTKU01000001.1"/>
</dbReference>
<evidence type="ECO:0000313" key="3">
    <source>
        <dbReference type="EMBL" id="MBS8259525.1"/>
    </source>
</evidence>
<protein>
    <submittedName>
        <fullName evidence="3">MarR family transcriptional regulator</fullName>
    </submittedName>
</protein>
<dbReference type="Gene3D" id="1.10.10.10">
    <property type="entry name" value="Winged helix-like DNA-binding domain superfamily/Winged helix DNA-binding domain"/>
    <property type="match status" value="1"/>
</dbReference>
<dbReference type="PANTHER" id="PTHR33164">
    <property type="entry name" value="TRANSCRIPTIONAL REGULATOR, MARR FAMILY"/>
    <property type="match status" value="1"/>
</dbReference>
<reference evidence="3" key="1">
    <citation type="submission" date="2018-08" db="EMBL/GenBank/DDBJ databases">
        <authorList>
            <person name="Jin W."/>
            <person name="Wang H."/>
            <person name="Yang Y."/>
            <person name="Li M."/>
            <person name="Liu J."/>
        </authorList>
    </citation>
    <scope>NUCLEOTIDE SEQUENCE</scope>
    <source>
        <strain evidence="3">AESS21</strain>
    </source>
</reference>
<dbReference type="InterPro" id="IPR036390">
    <property type="entry name" value="WH_DNA-bd_sf"/>
</dbReference>
<proteinExistence type="predicted"/>
<dbReference type="SMART" id="SM00347">
    <property type="entry name" value="HTH_MARR"/>
    <property type="match status" value="1"/>
</dbReference>
<organism evidence="3 4">
    <name type="scientific">Roseibium polysiphoniae</name>
    <dbReference type="NCBI Taxonomy" id="2571221"/>
    <lineage>
        <taxon>Bacteria</taxon>
        <taxon>Pseudomonadati</taxon>
        <taxon>Pseudomonadota</taxon>
        <taxon>Alphaproteobacteria</taxon>
        <taxon>Hyphomicrobiales</taxon>
        <taxon>Stappiaceae</taxon>
        <taxon>Roseibium</taxon>
    </lineage>
</organism>
<dbReference type="InterPro" id="IPR036388">
    <property type="entry name" value="WH-like_DNA-bd_sf"/>
</dbReference>
<name>A0A944GSK1_9HYPH</name>
<dbReference type="SUPFAM" id="SSF46785">
    <property type="entry name" value="Winged helix' DNA-binding domain"/>
    <property type="match status" value="1"/>
</dbReference>